<keyword evidence="3" id="KW-0498">Mitosis</keyword>
<sequence length="386" mass="43558">MADRDSSVAGDRKSAQKLKAQITKLERSVIAIEAEHDKLKNVRDEVINQAKMDRVEIPRVGAESKRRKKRGGKKRAAPIEGDFDYDALSENREIKDEAEYDKIKQAYLDSISEMETSLQKINPNMKAFEQFDEVESRLMNMSEDFKGKREGQEGKLKEFDEILQKRTELFRKIFDHVEKNIDNVYKALTKSSRHPMGGNAYLNLEDPDKPFLSGIKYNAMPPGKRFRDMDQLSGGEKTVAALALLFAIHSCHPAPFFVLDEVDAALDSANVNKVSNYVRSRTQDDSLQCIVISLKDTFYHKADALVGVYKDQEQETSGTLTLSLSEYDSKPHDKKSKDKPLSHSAVFGSQNNEKGKKKTPKKAPVSQASASSSRSKRSSRKRTRGS</sequence>
<evidence type="ECO:0000256" key="5">
    <source>
        <dbReference type="ARBA" id="ARBA00023306"/>
    </source>
</evidence>
<feature type="coiled-coil region" evidence="6">
    <location>
        <begin position="15"/>
        <end position="42"/>
    </location>
</feature>
<dbReference type="PANTHER" id="PTHR18937">
    <property type="entry name" value="STRUCTURAL MAINTENANCE OF CHROMOSOMES SMC FAMILY MEMBER"/>
    <property type="match status" value="1"/>
</dbReference>
<dbReference type="Gene3D" id="3.40.50.300">
    <property type="entry name" value="P-loop containing nucleotide triphosphate hydrolases"/>
    <property type="match status" value="1"/>
</dbReference>
<feature type="region of interest" description="Disordered" evidence="7">
    <location>
        <begin position="322"/>
        <end position="386"/>
    </location>
</feature>
<dbReference type="InterPro" id="IPR027417">
    <property type="entry name" value="P-loop_NTPase"/>
</dbReference>
<dbReference type="PANTHER" id="PTHR18937:SF12">
    <property type="entry name" value="STRUCTURAL MAINTENANCE OF CHROMOSOMES PROTEIN"/>
    <property type="match status" value="1"/>
</dbReference>
<name>A0A7S4E0N4_9EUKA</name>
<gene>
    <name evidence="9" type="ORF">LGLO00237_LOCUS33720</name>
</gene>
<protein>
    <recommendedName>
        <fullName evidence="8">RecF/RecN/SMC N-terminal domain-containing protein</fullName>
    </recommendedName>
</protein>
<keyword evidence="5" id="KW-0131">Cell cycle</keyword>
<dbReference type="GO" id="GO:0051301">
    <property type="term" value="P:cell division"/>
    <property type="evidence" value="ECO:0007669"/>
    <property type="project" value="UniProtKB-KW"/>
</dbReference>
<reference evidence="9" key="1">
    <citation type="submission" date="2021-01" db="EMBL/GenBank/DDBJ databases">
        <authorList>
            <person name="Corre E."/>
            <person name="Pelletier E."/>
            <person name="Niang G."/>
            <person name="Scheremetjew M."/>
            <person name="Finn R."/>
            <person name="Kale V."/>
            <person name="Holt S."/>
            <person name="Cochrane G."/>
            <person name="Meng A."/>
            <person name="Brown T."/>
            <person name="Cohen L."/>
        </authorList>
    </citation>
    <scope>NUCLEOTIDE SEQUENCE</scope>
    <source>
        <strain evidence="9">CCCM811</strain>
    </source>
</reference>
<keyword evidence="2" id="KW-0132">Cell division</keyword>
<keyword evidence="4" id="KW-0539">Nucleus</keyword>
<dbReference type="InterPro" id="IPR003395">
    <property type="entry name" value="RecF/RecN/SMC_N"/>
</dbReference>
<dbReference type="GO" id="GO:0007062">
    <property type="term" value="P:sister chromatid cohesion"/>
    <property type="evidence" value="ECO:0007669"/>
    <property type="project" value="TreeGrafter"/>
</dbReference>
<dbReference type="EMBL" id="HBIV01048546">
    <property type="protein sequence ID" value="CAE0681932.1"/>
    <property type="molecule type" value="Transcribed_RNA"/>
</dbReference>
<feature type="compositionally biased region" description="Basic residues" evidence="7">
    <location>
        <begin position="374"/>
        <end position="386"/>
    </location>
</feature>
<feature type="compositionally biased region" description="Basic residues" evidence="7">
    <location>
        <begin position="65"/>
        <end position="76"/>
    </location>
</feature>
<dbReference type="GO" id="GO:0005634">
    <property type="term" value="C:nucleus"/>
    <property type="evidence" value="ECO:0007669"/>
    <property type="project" value="UniProtKB-SubCell"/>
</dbReference>
<keyword evidence="6" id="KW-0175">Coiled coil</keyword>
<evidence type="ECO:0000256" key="1">
    <source>
        <dbReference type="ARBA" id="ARBA00004123"/>
    </source>
</evidence>
<dbReference type="GO" id="GO:0008278">
    <property type="term" value="C:cohesin complex"/>
    <property type="evidence" value="ECO:0007669"/>
    <property type="project" value="TreeGrafter"/>
</dbReference>
<evidence type="ECO:0000313" key="9">
    <source>
        <dbReference type="EMBL" id="CAE0681932.1"/>
    </source>
</evidence>
<evidence type="ECO:0000256" key="6">
    <source>
        <dbReference type="SAM" id="Coils"/>
    </source>
</evidence>
<accession>A0A7S4E0N4</accession>
<organism evidence="9">
    <name type="scientific">Lotharella globosa</name>
    <dbReference type="NCBI Taxonomy" id="91324"/>
    <lineage>
        <taxon>Eukaryota</taxon>
        <taxon>Sar</taxon>
        <taxon>Rhizaria</taxon>
        <taxon>Cercozoa</taxon>
        <taxon>Chlorarachniophyceae</taxon>
        <taxon>Lotharella</taxon>
    </lineage>
</organism>
<evidence type="ECO:0000256" key="4">
    <source>
        <dbReference type="ARBA" id="ARBA00023242"/>
    </source>
</evidence>
<evidence type="ECO:0000256" key="3">
    <source>
        <dbReference type="ARBA" id="ARBA00022776"/>
    </source>
</evidence>
<feature type="domain" description="RecF/RecN/SMC N-terminal" evidence="8">
    <location>
        <begin position="88"/>
        <end position="315"/>
    </location>
</feature>
<feature type="region of interest" description="Disordered" evidence="7">
    <location>
        <begin position="58"/>
        <end position="77"/>
    </location>
</feature>
<dbReference type="AlphaFoldDB" id="A0A7S4E0N4"/>
<feature type="compositionally biased region" description="Basic and acidic residues" evidence="7">
    <location>
        <begin position="327"/>
        <end position="341"/>
    </location>
</feature>
<comment type="subcellular location">
    <subcellularLocation>
        <location evidence="1">Nucleus</location>
    </subcellularLocation>
</comment>
<evidence type="ECO:0000259" key="8">
    <source>
        <dbReference type="Pfam" id="PF02463"/>
    </source>
</evidence>
<dbReference type="SUPFAM" id="SSF52540">
    <property type="entry name" value="P-loop containing nucleoside triphosphate hydrolases"/>
    <property type="match status" value="1"/>
</dbReference>
<dbReference type="Pfam" id="PF02463">
    <property type="entry name" value="SMC_N"/>
    <property type="match status" value="1"/>
</dbReference>
<evidence type="ECO:0000256" key="7">
    <source>
        <dbReference type="SAM" id="MobiDB-lite"/>
    </source>
</evidence>
<dbReference type="GO" id="GO:0003677">
    <property type="term" value="F:DNA binding"/>
    <property type="evidence" value="ECO:0007669"/>
    <property type="project" value="TreeGrafter"/>
</dbReference>
<proteinExistence type="predicted"/>
<evidence type="ECO:0000256" key="2">
    <source>
        <dbReference type="ARBA" id="ARBA00022618"/>
    </source>
</evidence>